<dbReference type="Gene3D" id="1.10.10.10">
    <property type="entry name" value="Winged helix-like DNA-binding domain superfamily/Winged helix DNA-binding domain"/>
    <property type="match status" value="1"/>
</dbReference>
<dbReference type="PANTHER" id="PTHR48111">
    <property type="entry name" value="REGULATOR OF RPOS"/>
    <property type="match status" value="1"/>
</dbReference>
<comment type="caution">
    <text evidence="4">The sequence shown here is derived from an EMBL/GenBank/DDBJ whole genome shotgun (WGS) entry which is preliminary data.</text>
</comment>
<dbReference type="GO" id="GO:0000156">
    <property type="term" value="F:phosphorelay response regulator activity"/>
    <property type="evidence" value="ECO:0007669"/>
    <property type="project" value="TreeGrafter"/>
</dbReference>
<name>A0A918CMG7_9DEIO</name>
<reference evidence="4" key="1">
    <citation type="journal article" date="2014" name="Int. J. Syst. Evol. Microbiol.">
        <title>Complete genome sequence of Corynebacterium casei LMG S-19264T (=DSM 44701T), isolated from a smear-ripened cheese.</title>
        <authorList>
            <consortium name="US DOE Joint Genome Institute (JGI-PGF)"/>
            <person name="Walter F."/>
            <person name="Albersmeier A."/>
            <person name="Kalinowski J."/>
            <person name="Ruckert C."/>
        </authorList>
    </citation>
    <scope>NUCLEOTIDE SEQUENCE</scope>
    <source>
        <strain evidence="4">JCM 31311</strain>
    </source>
</reference>
<evidence type="ECO:0000313" key="4">
    <source>
        <dbReference type="EMBL" id="GGR30471.1"/>
    </source>
</evidence>
<proteinExistence type="predicted"/>
<dbReference type="SMART" id="SM00862">
    <property type="entry name" value="Trans_reg_C"/>
    <property type="match status" value="1"/>
</dbReference>
<evidence type="ECO:0000259" key="3">
    <source>
        <dbReference type="PROSITE" id="PS51755"/>
    </source>
</evidence>
<reference evidence="4" key="2">
    <citation type="submission" date="2020-09" db="EMBL/GenBank/DDBJ databases">
        <authorList>
            <person name="Sun Q."/>
            <person name="Ohkuma M."/>
        </authorList>
    </citation>
    <scope>NUCLEOTIDE SEQUENCE</scope>
    <source>
        <strain evidence="4">JCM 31311</strain>
    </source>
</reference>
<evidence type="ECO:0000256" key="2">
    <source>
        <dbReference type="PROSITE-ProRule" id="PRU01091"/>
    </source>
</evidence>
<dbReference type="SUPFAM" id="SSF46894">
    <property type="entry name" value="C-terminal effector domain of the bipartite response regulators"/>
    <property type="match status" value="1"/>
</dbReference>
<dbReference type="EMBL" id="BMQL01000049">
    <property type="protein sequence ID" value="GGR30471.1"/>
    <property type="molecule type" value="Genomic_DNA"/>
</dbReference>
<dbReference type="RefSeq" id="WP_189092916.1">
    <property type="nucleotide sequence ID" value="NZ_BMQL01000049.1"/>
</dbReference>
<dbReference type="GO" id="GO:0005829">
    <property type="term" value="C:cytosol"/>
    <property type="evidence" value="ECO:0007669"/>
    <property type="project" value="TreeGrafter"/>
</dbReference>
<sequence length="101" mass="10920">MTFKGQALPLTKTERELLTVLLQRVDQVLSRAEIAQALWPDAAVVRQSNVIDAHMATLRAKLGKVQLQGLIGTVRGGGYVIRHASMEALLEPPVIAPDPVA</sequence>
<dbReference type="GO" id="GO:0006355">
    <property type="term" value="P:regulation of DNA-templated transcription"/>
    <property type="evidence" value="ECO:0007669"/>
    <property type="project" value="InterPro"/>
</dbReference>
<gene>
    <name evidence="4" type="ORF">GCM10008957_46590</name>
</gene>
<organism evidence="4 5">
    <name type="scientific">Deinococcus ruber</name>
    <dbReference type="NCBI Taxonomy" id="1848197"/>
    <lineage>
        <taxon>Bacteria</taxon>
        <taxon>Thermotogati</taxon>
        <taxon>Deinococcota</taxon>
        <taxon>Deinococci</taxon>
        <taxon>Deinococcales</taxon>
        <taxon>Deinococcaceae</taxon>
        <taxon>Deinococcus</taxon>
    </lineage>
</organism>
<dbReference type="CDD" id="cd00383">
    <property type="entry name" value="trans_reg_C"/>
    <property type="match status" value="1"/>
</dbReference>
<dbReference type="PROSITE" id="PS51755">
    <property type="entry name" value="OMPR_PHOB"/>
    <property type="match status" value="1"/>
</dbReference>
<dbReference type="InterPro" id="IPR039420">
    <property type="entry name" value="WalR-like"/>
</dbReference>
<dbReference type="Proteomes" id="UP000603865">
    <property type="component" value="Unassembled WGS sequence"/>
</dbReference>
<dbReference type="GO" id="GO:0000976">
    <property type="term" value="F:transcription cis-regulatory region binding"/>
    <property type="evidence" value="ECO:0007669"/>
    <property type="project" value="TreeGrafter"/>
</dbReference>
<protein>
    <recommendedName>
        <fullName evidence="3">OmpR/PhoB-type domain-containing protein</fullName>
    </recommendedName>
</protein>
<dbReference type="AlphaFoldDB" id="A0A918CMG7"/>
<dbReference type="GO" id="GO:0032993">
    <property type="term" value="C:protein-DNA complex"/>
    <property type="evidence" value="ECO:0007669"/>
    <property type="project" value="TreeGrafter"/>
</dbReference>
<feature type="DNA-binding region" description="OmpR/PhoB-type" evidence="2">
    <location>
        <begin position="1"/>
        <end position="83"/>
    </location>
</feature>
<dbReference type="PANTHER" id="PTHR48111:SF56">
    <property type="entry name" value="TETRATHIONATE RESPONSE REGULATORY PROTEIN TTRR"/>
    <property type="match status" value="1"/>
</dbReference>
<dbReference type="Pfam" id="PF00486">
    <property type="entry name" value="Trans_reg_C"/>
    <property type="match status" value="1"/>
</dbReference>
<dbReference type="InterPro" id="IPR016032">
    <property type="entry name" value="Sig_transdc_resp-reg_C-effctor"/>
</dbReference>
<keyword evidence="5" id="KW-1185">Reference proteome</keyword>
<accession>A0A918CMG7</accession>
<evidence type="ECO:0000256" key="1">
    <source>
        <dbReference type="ARBA" id="ARBA00023125"/>
    </source>
</evidence>
<dbReference type="InterPro" id="IPR001867">
    <property type="entry name" value="OmpR/PhoB-type_DNA-bd"/>
</dbReference>
<keyword evidence="1 2" id="KW-0238">DNA-binding</keyword>
<dbReference type="InterPro" id="IPR036388">
    <property type="entry name" value="WH-like_DNA-bd_sf"/>
</dbReference>
<feature type="domain" description="OmpR/PhoB-type" evidence="3">
    <location>
        <begin position="1"/>
        <end position="83"/>
    </location>
</feature>
<evidence type="ECO:0000313" key="5">
    <source>
        <dbReference type="Proteomes" id="UP000603865"/>
    </source>
</evidence>